<protein>
    <recommendedName>
        <fullName evidence="3">UspA domain-containing protein</fullName>
    </recommendedName>
</protein>
<evidence type="ECO:0008006" key="3">
    <source>
        <dbReference type="Google" id="ProtNLM"/>
    </source>
</evidence>
<dbReference type="RefSeq" id="WP_039648681.1">
    <property type="nucleotide sequence ID" value="NZ_CP021080.1"/>
</dbReference>
<proteinExistence type="predicted"/>
<keyword evidence="2" id="KW-1185">Reference proteome</keyword>
<dbReference type="InterPro" id="IPR014729">
    <property type="entry name" value="Rossmann-like_a/b/a_fold"/>
</dbReference>
<dbReference type="Gene3D" id="3.40.50.620">
    <property type="entry name" value="HUPs"/>
    <property type="match status" value="1"/>
</dbReference>
<evidence type="ECO:0000313" key="2">
    <source>
        <dbReference type="Proteomes" id="UP000031501"/>
    </source>
</evidence>
<name>A0A221P616_9ACTN</name>
<gene>
    <name evidence="1" type="ORF">LK07_30385</name>
</gene>
<organism evidence="1 2">
    <name type="scientific">Streptomyces pluripotens</name>
    <dbReference type="NCBI Taxonomy" id="1355015"/>
    <lineage>
        <taxon>Bacteria</taxon>
        <taxon>Bacillati</taxon>
        <taxon>Actinomycetota</taxon>
        <taxon>Actinomycetes</taxon>
        <taxon>Kitasatosporales</taxon>
        <taxon>Streptomycetaceae</taxon>
        <taxon>Streptomyces</taxon>
    </lineage>
</organism>
<dbReference type="KEGG" id="splu:LK06_029215"/>
<dbReference type="AlphaFoldDB" id="A0A221P616"/>
<reference evidence="1 2" key="1">
    <citation type="submission" date="2017-07" db="EMBL/GenBank/DDBJ databases">
        <title>Genome sequence of Streptomyces pluripotens MUSC 137T.</title>
        <authorList>
            <person name="Ser H.-L."/>
            <person name="Lee L.-H."/>
        </authorList>
    </citation>
    <scope>NUCLEOTIDE SEQUENCE [LARGE SCALE GENOMIC DNA]</scope>
    <source>
        <strain evidence="1 2">MUSC 137</strain>
    </source>
</reference>
<sequence length="93" mass="9665">MRLPADALWPWRATYRRVPVREDVVLLGTVGALVHSSEGAALAVAGRGSRAVPGIGQALVRGARYPVAVVPSQTCAPVAAGVTGRMSPCRHPV</sequence>
<accession>A0A221P616</accession>
<evidence type="ECO:0000313" key="1">
    <source>
        <dbReference type="EMBL" id="ASN27630.1"/>
    </source>
</evidence>
<dbReference type="Proteomes" id="UP000031501">
    <property type="component" value="Chromosome"/>
</dbReference>
<dbReference type="EMBL" id="CP022433">
    <property type="protein sequence ID" value="ASN27630.1"/>
    <property type="molecule type" value="Genomic_DNA"/>
</dbReference>
<dbReference type="OrthoDB" id="4867015at2"/>